<evidence type="ECO:0000313" key="1">
    <source>
        <dbReference type="EMBL" id="CAL1534814.1"/>
    </source>
</evidence>
<reference evidence="1 2" key="1">
    <citation type="submission" date="2024-04" db="EMBL/GenBank/DDBJ databases">
        <authorList>
            <consortium name="Genoscope - CEA"/>
            <person name="William W."/>
        </authorList>
    </citation>
    <scope>NUCLEOTIDE SEQUENCE [LARGE SCALE GENOMIC DNA]</scope>
</reference>
<dbReference type="Proteomes" id="UP001497497">
    <property type="component" value="Unassembled WGS sequence"/>
</dbReference>
<proteinExistence type="predicted"/>
<keyword evidence="2" id="KW-1185">Reference proteome</keyword>
<sequence length="59" mass="7071">ISAFIKIVLDKYDKDVKAMPLSNNIVHRRLDEMYQHIEIKLFEKHKTRKFAVQIDESNL</sequence>
<evidence type="ECO:0000313" key="2">
    <source>
        <dbReference type="Proteomes" id="UP001497497"/>
    </source>
</evidence>
<dbReference type="EMBL" id="CAXITT010000183">
    <property type="protein sequence ID" value="CAL1534814.1"/>
    <property type="molecule type" value="Genomic_DNA"/>
</dbReference>
<protein>
    <submittedName>
        <fullName evidence="1">Uncharacterized protein</fullName>
    </submittedName>
</protein>
<organism evidence="1 2">
    <name type="scientific">Lymnaea stagnalis</name>
    <name type="common">Great pond snail</name>
    <name type="synonym">Helix stagnalis</name>
    <dbReference type="NCBI Taxonomy" id="6523"/>
    <lineage>
        <taxon>Eukaryota</taxon>
        <taxon>Metazoa</taxon>
        <taxon>Spiralia</taxon>
        <taxon>Lophotrochozoa</taxon>
        <taxon>Mollusca</taxon>
        <taxon>Gastropoda</taxon>
        <taxon>Heterobranchia</taxon>
        <taxon>Euthyneura</taxon>
        <taxon>Panpulmonata</taxon>
        <taxon>Hygrophila</taxon>
        <taxon>Lymnaeoidea</taxon>
        <taxon>Lymnaeidae</taxon>
        <taxon>Lymnaea</taxon>
    </lineage>
</organism>
<comment type="caution">
    <text evidence="1">The sequence shown here is derived from an EMBL/GenBank/DDBJ whole genome shotgun (WGS) entry which is preliminary data.</text>
</comment>
<dbReference type="AlphaFoldDB" id="A0AAV2HL93"/>
<gene>
    <name evidence="1" type="ORF">GSLYS_00008774001</name>
</gene>
<accession>A0AAV2HL93</accession>
<feature type="non-terminal residue" evidence="1">
    <location>
        <position position="1"/>
    </location>
</feature>
<name>A0AAV2HL93_LYMST</name>